<comment type="caution">
    <text evidence="2">The sequence shown here is derived from an EMBL/GenBank/DDBJ whole genome shotgun (WGS) entry which is preliminary data.</text>
</comment>
<protein>
    <recommendedName>
        <fullName evidence="1">DUF2529 domain-containing protein</fullName>
    </recommendedName>
</protein>
<dbReference type="OrthoDB" id="2737584at2"/>
<accession>A0A0C2W7X4</accession>
<gene>
    <name evidence="2" type="ORF">KR50_00100</name>
</gene>
<dbReference type="EMBL" id="JXRR01000001">
    <property type="protein sequence ID" value="KIL52681.1"/>
    <property type="molecule type" value="Genomic_DNA"/>
</dbReference>
<dbReference type="InterPro" id="IPR019676">
    <property type="entry name" value="DUF2529"/>
</dbReference>
<evidence type="ECO:0000259" key="1">
    <source>
        <dbReference type="Pfam" id="PF10740"/>
    </source>
</evidence>
<evidence type="ECO:0000313" key="3">
    <source>
        <dbReference type="Proteomes" id="UP000031972"/>
    </source>
</evidence>
<proteinExistence type="predicted"/>
<name>A0A0C2W7X4_9BACL</name>
<dbReference type="Proteomes" id="UP000031972">
    <property type="component" value="Unassembled WGS sequence"/>
</dbReference>
<dbReference type="Pfam" id="PF10740">
    <property type="entry name" value="DUF2529"/>
    <property type="match status" value="1"/>
</dbReference>
<evidence type="ECO:0000313" key="2">
    <source>
        <dbReference type="EMBL" id="KIL52681.1"/>
    </source>
</evidence>
<reference evidence="2 3" key="1">
    <citation type="submission" date="2015-01" db="EMBL/GenBank/DDBJ databases">
        <title>Jeotgalibacillus campisalis genome sequencing.</title>
        <authorList>
            <person name="Goh K.M."/>
            <person name="Chan K.-G."/>
            <person name="Yaakop A.S."/>
            <person name="Ee R."/>
            <person name="Gan H.M."/>
            <person name="Chan C.S."/>
        </authorList>
    </citation>
    <scope>NUCLEOTIDE SEQUENCE [LARGE SCALE GENOMIC DNA]</scope>
    <source>
        <strain evidence="2 3">SF-57</strain>
    </source>
</reference>
<feature type="domain" description="DUF2529" evidence="1">
    <location>
        <begin position="1"/>
        <end position="169"/>
    </location>
</feature>
<dbReference type="PATRIC" id="fig|220754.4.peg.10"/>
<organism evidence="2 3">
    <name type="scientific">Jeotgalibacillus campisalis</name>
    <dbReference type="NCBI Taxonomy" id="220754"/>
    <lineage>
        <taxon>Bacteria</taxon>
        <taxon>Bacillati</taxon>
        <taxon>Bacillota</taxon>
        <taxon>Bacilli</taxon>
        <taxon>Bacillales</taxon>
        <taxon>Caryophanaceae</taxon>
        <taxon>Jeotgalibacillus</taxon>
    </lineage>
</organism>
<dbReference type="Gene3D" id="3.40.50.10490">
    <property type="entry name" value="Glucose-6-phosphate isomerase like protein, domain 1"/>
    <property type="match status" value="1"/>
</dbReference>
<dbReference type="RefSeq" id="WP_041053345.1">
    <property type="nucleotide sequence ID" value="NZ_JXRR01000001.1"/>
</dbReference>
<sequence length="173" mass="19131">MLKMFTTQLSGLFSRLQGKEEWMMEDAARLLAQAAVGEGTIYIKGFEEMKGVTEEALNGEEPMACALELQNVDDLDGADRVLIVTRRSTDEDAIALARKLLDKQIPFTVISGTVKEAEEDLTTLADVHLNTQLVKGMLPDESGNRFGFPSLVAALYLYHGLKFSLDEMIAENE</sequence>
<dbReference type="AlphaFoldDB" id="A0A0C2W7X4"/>
<keyword evidence="3" id="KW-1185">Reference proteome</keyword>